<evidence type="ECO:0000313" key="7">
    <source>
        <dbReference type="Proteomes" id="UP001626550"/>
    </source>
</evidence>
<sequence>MFLQVRCPSEFHVNLVRNFIKHYYRFIFGPCEFFVQTANQQSVLQKLNQLKKTLYDSCLLAPISSKPGQIGSKQPLYLLESTQSELVPHLRIMNRICFDFLYYCCQNWAYDLNFEVVNECWLTAIQPWRYQEISLTNTQSKFSSSPTKTTSASPGNASTHQDIAENDLLHWHEAITSQYSLYVVPLVHFLRRMSSMDLNVYQAAHMVFRVAKVLNQPGLKHVLVDVECLLAKELQTQGSISSSSFMRFSTSPLASHNQYNNTGIWSHEMLDLVQQLLATISSSVYKYAHLFSTAYSALLLG</sequence>
<feature type="compositionally biased region" description="Low complexity" evidence="5">
    <location>
        <begin position="140"/>
        <end position="154"/>
    </location>
</feature>
<reference evidence="6 7" key="1">
    <citation type="submission" date="2024-11" db="EMBL/GenBank/DDBJ databases">
        <title>Adaptive evolution of stress response genes in parasites aligns with host niche diversity.</title>
        <authorList>
            <person name="Hahn C."/>
            <person name="Resl P."/>
        </authorList>
    </citation>
    <scope>NUCLEOTIDE SEQUENCE [LARGE SCALE GENOMIC DNA]</scope>
    <source>
        <strain evidence="6">EGGRZ-B1_66</strain>
        <tissue evidence="6">Body</tissue>
    </source>
</reference>
<keyword evidence="2" id="KW-0812">Transmembrane</keyword>
<evidence type="ECO:0000313" key="6">
    <source>
        <dbReference type="EMBL" id="KAL3313617.1"/>
    </source>
</evidence>
<accession>A0ABD2Q398</accession>
<dbReference type="Pfam" id="PF14724">
    <property type="entry name" value="mit_SMPDase"/>
    <property type="match status" value="1"/>
</dbReference>
<keyword evidence="7" id="KW-1185">Reference proteome</keyword>
<proteinExistence type="predicted"/>
<feature type="region of interest" description="Disordered" evidence="5">
    <location>
        <begin position="140"/>
        <end position="159"/>
    </location>
</feature>
<dbReference type="EMBL" id="JBJKFK010001248">
    <property type="protein sequence ID" value="KAL3313617.1"/>
    <property type="molecule type" value="Genomic_DNA"/>
</dbReference>
<evidence type="ECO:0000256" key="2">
    <source>
        <dbReference type="ARBA" id="ARBA00022692"/>
    </source>
</evidence>
<dbReference type="AlphaFoldDB" id="A0ABD2Q398"/>
<evidence type="ECO:0000256" key="4">
    <source>
        <dbReference type="ARBA" id="ARBA00023136"/>
    </source>
</evidence>
<dbReference type="PANTHER" id="PTHR12988">
    <property type="entry name" value="SPHINGOMYELIN PHOSPHODIESTERASE 4"/>
    <property type="match status" value="1"/>
</dbReference>
<keyword evidence="4" id="KW-0472">Membrane</keyword>
<comment type="subcellular location">
    <subcellularLocation>
        <location evidence="1">Membrane</location>
        <topology evidence="1">Single-pass membrane protein</topology>
    </subcellularLocation>
</comment>
<organism evidence="6 7">
    <name type="scientific">Cichlidogyrus casuarinus</name>
    <dbReference type="NCBI Taxonomy" id="1844966"/>
    <lineage>
        <taxon>Eukaryota</taxon>
        <taxon>Metazoa</taxon>
        <taxon>Spiralia</taxon>
        <taxon>Lophotrochozoa</taxon>
        <taxon>Platyhelminthes</taxon>
        <taxon>Monogenea</taxon>
        <taxon>Monopisthocotylea</taxon>
        <taxon>Dactylogyridea</taxon>
        <taxon>Ancyrocephalidae</taxon>
        <taxon>Cichlidogyrus</taxon>
    </lineage>
</organism>
<dbReference type="GO" id="GO:0016020">
    <property type="term" value="C:membrane"/>
    <property type="evidence" value="ECO:0007669"/>
    <property type="project" value="UniProtKB-SubCell"/>
</dbReference>
<evidence type="ECO:0000256" key="5">
    <source>
        <dbReference type="SAM" id="MobiDB-lite"/>
    </source>
</evidence>
<keyword evidence="3" id="KW-1133">Transmembrane helix</keyword>
<name>A0ABD2Q398_9PLAT</name>
<dbReference type="PANTHER" id="PTHR12988:SF6">
    <property type="entry name" value="SPHINGOMYELIN PHOSPHODIESTERASE 4"/>
    <property type="match status" value="1"/>
</dbReference>
<dbReference type="InterPro" id="IPR024129">
    <property type="entry name" value="Sphingomy_SMPD4"/>
</dbReference>
<protein>
    <submittedName>
        <fullName evidence="6">Sphingomyelin phosphodiesterase 4, neutral membrane (Neutral sphingomyelinase-3)</fullName>
    </submittedName>
</protein>
<evidence type="ECO:0000256" key="3">
    <source>
        <dbReference type="ARBA" id="ARBA00022989"/>
    </source>
</evidence>
<comment type="caution">
    <text evidence="6">The sequence shown here is derived from an EMBL/GenBank/DDBJ whole genome shotgun (WGS) entry which is preliminary data.</text>
</comment>
<dbReference type="Proteomes" id="UP001626550">
    <property type="component" value="Unassembled WGS sequence"/>
</dbReference>
<evidence type="ECO:0000256" key="1">
    <source>
        <dbReference type="ARBA" id="ARBA00004167"/>
    </source>
</evidence>
<gene>
    <name evidence="6" type="primary">SMPD4</name>
    <name evidence="6" type="ORF">Ciccas_007783</name>
</gene>